<keyword evidence="1" id="KW-0812">Transmembrane</keyword>
<evidence type="ECO:0000256" key="1">
    <source>
        <dbReference type="SAM" id="Phobius"/>
    </source>
</evidence>
<keyword evidence="4" id="KW-1185">Reference proteome</keyword>
<evidence type="ECO:0000256" key="2">
    <source>
        <dbReference type="SAM" id="SignalP"/>
    </source>
</evidence>
<feature type="transmembrane region" description="Helical" evidence="1">
    <location>
        <begin position="352"/>
        <end position="370"/>
    </location>
</feature>
<evidence type="ECO:0000313" key="4">
    <source>
        <dbReference type="Proteomes" id="UP001363151"/>
    </source>
</evidence>
<feature type="chain" id="PRO_5045677729" evidence="2">
    <location>
        <begin position="25"/>
        <end position="528"/>
    </location>
</feature>
<protein>
    <submittedName>
        <fullName evidence="3">Transcription elongation factor</fullName>
    </submittedName>
</protein>
<keyword evidence="1" id="KW-0472">Membrane</keyword>
<name>A0ABR1GA12_AURAN</name>
<keyword evidence="3" id="KW-0251">Elongation factor</keyword>
<keyword evidence="2" id="KW-0732">Signal</keyword>
<keyword evidence="1" id="KW-1133">Transmembrane helix</keyword>
<keyword evidence="3" id="KW-0648">Protein biosynthesis</keyword>
<comment type="caution">
    <text evidence="3">The sequence shown here is derived from an EMBL/GenBank/DDBJ whole genome shotgun (WGS) entry which is preliminary data.</text>
</comment>
<dbReference type="EMBL" id="JBBJCI010000039">
    <property type="protein sequence ID" value="KAK7249853.1"/>
    <property type="molecule type" value="Genomic_DNA"/>
</dbReference>
<dbReference type="GO" id="GO:0003746">
    <property type="term" value="F:translation elongation factor activity"/>
    <property type="evidence" value="ECO:0007669"/>
    <property type="project" value="UniProtKB-KW"/>
</dbReference>
<gene>
    <name evidence="3" type="primary">COMMD5</name>
    <name evidence="3" type="ORF">SO694_00005274</name>
</gene>
<reference evidence="3 4" key="1">
    <citation type="submission" date="2024-03" db="EMBL/GenBank/DDBJ databases">
        <title>Aureococcus anophagefferens CCMP1851 and Kratosvirus quantuckense: Draft genome of a second virus-susceptible host strain in the model system.</title>
        <authorList>
            <person name="Chase E."/>
            <person name="Truchon A.R."/>
            <person name="Schepens W."/>
            <person name="Wilhelm S.W."/>
        </authorList>
    </citation>
    <scope>NUCLEOTIDE SEQUENCE [LARGE SCALE GENOMIC DNA]</scope>
    <source>
        <strain evidence="3 4">CCMP1851</strain>
    </source>
</reference>
<proteinExistence type="predicted"/>
<feature type="signal peptide" evidence="2">
    <location>
        <begin position="1"/>
        <end position="24"/>
    </location>
</feature>
<accession>A0ABR1GA12</accession>
<organism evidence="3 4">
    <name type="scientific">Aureococcus anophagefferens</name>
    <name type="common">Harmful bloom alga</name>
    <dbReference type="NCBI Taxonomy" id="44056"/>
    <lineage>
        <taxon>Eukaryota</taxon>
        <taxon>Sar</taxon>
        <taxon>Stramenopiles</taxon>
        <taxon>Ochrophyta</taxon>
        <taxon>Pelagophyceae</taxon>
        <taxon>Pelagomonadales</taxon>
        <taxon>Pelagomonadaceae</taxon>
        <taxon>Aureococcus</taxon>
    </lineage>
</organism>
<evidence type="ECO:0000313" key="3">
    <source>
        <dbReference type="EMBL" id="KAK7249853.1"/>
    </source>
</evidence>
<sequence length="528" mass="56994">MARRRWLAPLLVLCGVVGADDASAEIGFDFVMATVVGATLVQALDFVSSQSTQLAYASRNGLLFNGTVAETTTMKTLMATAQNLGALPRGTRARPFSPLISGRAILREVQVAAVDDALRDARDVAGVGYTIAAPLFDAEGKLRGAAGADVGLSRVSEIIAATARTWWRDDLGAYDPKGLFFYVVDADLRVVASSVGPRVAPADDLFHYAPNSSNALVANGTAAYVAGVVAGDLRVVNGTFTYVISLDFAIGASSGTSGSSCASCPDNGVCLGGLDAPYPREGYWGDAASPHEFYECEPGHCRKKFRCRPGYTGRLCSRLESVAATRARRADRYFTISSSLPFKCPQTTRNRWLLTGSSILAVVLGWLYVNNVLLNVYAPLGMLVYSVQHMAIIARYQIDFPVEFIQKYSLFLDFMLFGVDVFKPSCVITWTPWRSHVTQMLVCALGLLRFVPVTTRVAHKFATDRAYRSFGAVFASVRCEGEFGPQIAGVTEFLSLLDVQHTTIAFNSLHAIRCDGSTAPGTCARTRR</sequence>
<dbReference type="Proteomes" id="UP001363151">
    <property type="component" value="Unassembled WGS sequence"/>
</dbReference>